<evidence type="ECO:0000256" key="1">
    <source>
        <dbReference type="RuleBase" id="RU366020"/>
    </source>
</evidence>
<evidence type="ECO:0000313" key="4">
    <source>
        <dbReference type="Proteomes" id="UP001210925"/>
    </source>
</evidence>
<organism evidence="3 4">
    <name type="scientific">Boothiomyces macroporosus</name>
    <dbReference type="NCBI Taxonomy" id="261099"/>
    <lineage>
        <taxon>Eukaryota</taxon>
        <taxon>Fungi</taxon>
        <taxon>Fungi incertae sedis</taxon>
        <taxon>Chytridiomycota</taxon>
        <taxon>Chytridiomycota incertae sedis</taxon>
        <taxon>Chytridiomycetes</taxon>
        <taxon>Rhizophydiales</taxon>
        <taxon>Terramycetaceae</taxon>
        <taxon>Boothiomyces</taxon>
    </lineage>
</organism>
<dbReference type="PANTHER" id="PTHR12320:SF84">
    <property type="entry name" value="PROTEIN PHOSPHATASE"/>
    <property type="match status" value="1"/>
</dbReference>
<comment type="cofactor">
    <cofactor evidence="1">
        <name>Mn(2+)</name>
        <dbReference type="ChEBI" id="CHEBI:29035"/>
    </cofactor>
</comment>
<comment type="catalytic activity">
    <reaction evidence="1">
        <text>O-phospho-L-threonyl-[protein] + H2O = L-threonyl-[protein] + phosphate</text>
        <dbReference type="Rhea" id="RHEA:47004"/>
        <dbReference type="Rhea" id="RHEA-COMP:11060"/>
        <dbReference type="Rhea" id="RHEA-COMP:11605"/>
        <dbReference type="ChEBI" id="CHEBI:15377"/>
        <dbReference type="ChEBI" id="CHEBI:30013"/>
        <dbReference type="ChEBI" id="CHEBI:43474"/>
        <dbReference type="ChEBI" id="CHEBI:61977"/>
        <dbReference type="EC" id="3.1.3.16"/>
    </reaction>
</comment>
<dbReference type="EC" id="3.1.3.16" evidence="1"/>
<evidence type="ECO:0000259" key="2">
    <source>
        <dbReference type="PROSITE" id="PS51746"/>
    </source>
</evidence>
<feature type="domain" description="PPM-type phosphatase" evidence="2">
    <location>
        <begin position="80"/>
        <end position="338"/>
    </location>
</feature>
<keyword evidence="1" id="KW-0904">Protein phosphatase</keyword>
<dbReference type="Pfam" id="PF07228">
    <property type="entry name" value="SpoIIE"/>
    <property type="match status" value="1"/>
</dbReference>
<keyword evidence="1" id="KW-0479">Metal-binding</keyword>
<reference evidence="3" key="1">
    <citation type="submission" date="2020-05" db="EMBL/GenBank/DDBJ databases">
        <title>Phylogenomic resolution of chytrid fungi.</title>
        <authorList>
            <person name="Stajich J.E."/>
            <person name="Amses K."/>
            <person name="Simmons R."/>
            <person name="Seto K."/>
            <person name="Myers J."/>
            <person name="Bonds A."/>
            <person name="Quandt C.A."/>
            <person name="Barry K."/>
            <person name="Liu P."/>
            <person name="Grigoriev I."/>
            <person name="Longcore J.E."/>
            <person name="James T.Y."/>
        </authorList>
    </citation>
    <scope>NUCLEOTIDE SEQUENCE</scope>
    <source>
        <strain evidence="3">PLAUS21</strain>
    </source>
</reference>
<gene>
    <name evidence="3" type="ORF">HK103_005177</name>
</gene>
<accession>A0AAD5Y7K1</accession>
<keyword evidence="1" id="KW-0378">Hydrolase</keyword>
<evidence type="ECO:0000313" key="3">
    <source>
        <dbReference type="EMBL" id="KAJ3256682.1"/>
    </source>
</evidence>
<dbReference type="AlphaFoldDB" id="A0AAD5Y7K1"/>
<dbReference type="InterPro" id="IPR001932">
    <property type="entry name" value="PPM-type_phosphatase-like_dom"/>
</dbReference>
<keyword evidence="4" id="KW-1185">Reference proteome</keyword>
<keyword evidence="1" id="KW-0460">Magnesium</keyword>
<keyword evidence="1" id="KW-0464">Manganese</keyword>
<sequence length="341" mass="38236">MSTRQATKYIFTRVKNAKFRYIPRRFHAFKPTPILLEKKEPQTPSILGLIDKPFTQLPKRKSFRFITGASAKPKSTDLPIIPRPVDPYISIQVGEDAFFQRYDSMGVADGVGGWADVKGNSFIIDGANPALYSLKLMHYAGQELEKYDDFSGEIDLTLPDYNSVSPKDILKKSYELVNSDAKKENIVGSTTEDELRIANIGDCAVMVIRGGEPIFRSEEQQHSFNFPFQLGTVSRDSPNDTQTFTVKIQEGDIVVLGSDGLFDNVFDEEIVDIIATHTHSNIQISDPQLMADALLQKARAVAEDNRYATSPFQNRAIQEGFYYQGGKVDDMTVLVGIIRYL</sequence>
<dbReference type="SMART" id="SM00332">
    <property type="entry name" value="PP2Cc"/>
    <property type="match status" value="1"/>
</dbReference>
<comment type="similarity">
    <text evidence="1">Belongs to the PP2C family.</text>
</comment>
<dbReference type="SUPFAM" id="SSF81606">
    <property type="entry name" value="PP2C-like"/>
    <property type="match status" value="1"/>
</dbReference>
<protein>
    <recommendedName>
        <fullName evidence="1">Protein phosphatase</fullName>
        <ecNumber evidence="1">3.1.3.16</ecNumber>
    </recommendedName>
</protein>
<dbReference type="EMBL" id="JADGKB010000047">
    <property type="protein sequence ID" value="KAJ3256682.1"/>
    <property type="molecule type" value="Genomic_DNA"/>
</dbReference>
<dbReference type="InterPro" id="IPR036457">
    <property type="entry name" value="PPM-type-like_dom_sf"/>
</dbReference>
<dbReference type="PROSITE" id="PS51746">
    <property type="entry name" value="PPM_2"/>
    <property type="match status" value="1"/>
</dbReference>
<dbReference type="PANTHER" id="PTHR12320">
    <property type="entry name" value="PROTEIN PHOSPHATASE 2C"/>
    <property type="match status" value="1"/>
</dbReference>
<dbReference type="SMART" id="SM00331">
    <property type="entry name" value="PP2C_SIG"/>
    <property type="match status" value="1"/>
</dbReference>
<name>A0AAD5Y7K1_9FUNG</name>
<dbReference type="GO" id="GO:0046872">
    <property type="term" value="F:metal ion binding"/>
    <property type="evidence" value="ECO:0007669"/>
    <property type="project" value="UniProtKB-UniRule"/>
</dbReference>
<proteinExistence type="inferred from homology"/>
<dbReference type="Gene3D" id="3.60.40.10">
    <property type="entry name" value="PPM-type phosphatase domain"/>
    <property type="match status" value="1"/>
</dbReference>
<dbReference type="InterPro" id="IPR039123">
    <property type="entry name" value="PPTC7"/>
</dbReference>
<dbReference type="GO" id="GO:0004722">
    <property type="term" value="F:protein serine/threonine phosphatase activity"/>
    <property type="evidence" value="ECO:0007669"/>
    <property type="project" value="UniProtKB-EC"/>
</dbReference>
<comment type="cofactor">
    <cofactor evidence="1">
        <name>Mg(2+)</name>
        <dbReference type="ChEBI" id="CHEBI:18420"/>
    </cofactor>
</comment>
<comment type="catalytic activity">
    <reaction evidence="1">
        <text>O-phospho-L-seryl-[protein] + H2O = L-seryl-[protein] + phosphate</text>
        <dbReference type="Rhea" id="RHEA:20629"/>
        <dbReference type="Rhea" id="RHEA-COMP:9863"/>
        <dbReference type="Rhea" id="RHEA-COMP:11604"/>
        <dbReference type="ChEBI" id="CHEBI:15377"/>
        <dbReference type="ChEBI" id="CHEBI:29999"/>
        <dbReference type="ChEBI" id="CHEBI:43474"/>
        <dbReference type="ChEBI" id="CHEBI:83421"/>
        <dbReference type="EC" id="3.1.3.16"/>
    </reaction>
</comment>
<dbReference type="Proteomes" id="UP001210925">
    <property type="component" value="Unassembled WGS sequence"/>
</dbReference>
<comment type="caution">
    <text evidence="3">The sequence shown here is derived from an EMBL/GenBank/DDBJ whole genome shotgun (WGS) entry which is preliminary data.</text>
</comment>